<dbReference type="EMBL" id="OX451736">
    <property type="protein sequence ID" value="CAI8587814.1"/>
    <property type="molecule type" value="Genomic_DNA"/>
</dbReference>
<gene>
    <name evidence="6" type="ORF">VFH_I318000</name>
</gene>
<evidence type="ECO:0000256" key="3">
    <source>
        <dbReference type="ARBA" id="ARBA00023125"/>
    </source>
</evidence>
<reference evidence="6 7" key="1">
    <citation type="submission" date="2023-01" db="EMBL/GenBank/DDBJ databases">
        <authorList>
            <person name="Kreplak J."/>
        </authorList>
    </citation>
    <scope>NUCLEOTIDE SEQUENCE [LARGE SCALE GENOMIC DNA]</scope>
</reference>
<keyword evidence="7" id="KW-1185">Reference proteome</keyword>
<keyword evidence="5" id="KW-0539">Nucleus</keyword>
<comment type="subcellular location">
    <subcellularLocation>
        <location evidence="1">Nucleus</location>
    </subcellularLocation>
</comment>
<evidence type="ECO:0000256" key="5">
    <source>
        <dbReference type="ARBA" id="ARBA00023242"/>
    </source>
</evidence>
<sequence length="217" mass="24970">MIQLSFPLTVKVDIQNHLIDTFDIAKLSFQSYAEIESLLARKHSADLESTWVEGTPKYYLLLDDVMVIVGYYGKNSFEVVAFKEINRLEDLPNSHSRFTNQKGIYVSDVELTTFNVSTIKLELQAEFACVLQANDYEVLALCEANESSEMVSILNPKDQNCTKLGYEWDEFCKSNHFKGGEAIRFRLDVTDENKTCHMYKVSYAQLKFLLVNEELYP</sequence>
<organism evidence="6 7">
    <name type="scientific">Vicia faba</name>
    <name type="common">Broad bean</name>
    <name type="synonym">Faba vulgaris</name>
    <dbReference type="NCBI Taxonomy" id="3906"/>
    <lineage>
        <taxon>Eukaryota</taxon>
        <taxon>Viridiplantae</taxon>
        <taxon>Streptophyta</taxon>
        <taxon>Embryophyta</taxon>
        <taxon>Tracheophyta</taxon>
        <taxon>Spermatophyta</taxon>
        <taxon>Magnoliopsida</taxon>
        <taxon>eudicotyledons</taxon>
        <taxon>Gunneridae</taxon>
        <taxon>Pentapetalae</taxon>
        <taxon>rosids</taxon>
        <taxon>fabids</taxon>
        <taxon>Fabales</taxon>
        <taxon>Fabaceae</taxon>
        <taxon>Papilionoideae</taxon>
        <taxon>50 kb inversion clade</taxon>
        <taxon>NPAAA clade</taxon>
        <taxon>Hologalegina</taxon>
        <taxon>IRL clade</taxon>
        <taxon>Fabeae</taxon>
        <taxon>Vicia</taxon>
    </lineage>
</organism>
<accession>A0AAV0YT18</accession>
<keyword evidence="2" id="KW-0805">Transcription regulation</keyword>
<dbReference type="AlphaFoldDB" id="A0AAV0YT18"/>
<protein>
    <submittedName>
        <fullName evidence="6">Uncharacterized protein</fullName>
    </submittedName>
</protein>
<proteinExistence type="predicted"/>
<keyword evidence="4" id="KW-0804">Transcription</keyword>
<evidence type="ECO:0000256" key="4">
    <source>
        <dbReference type="ARBA" id="ARBA00023163"/>
    </source>
</evidence>
<name>A0AAV0YT18_VICFA</name>
<evidence type="ECO:0000313" key="7">
    <source>
        <dbReference type="Proteomes" id="UP001157006"/>
    </source>
</evidence>
<dbReference type="GO" id="GO:0003677">
    <property type="term" value="F:DNA binding"/>
    <property type="evidence" value="ECO:0007669"/>
    <property type="project" value="UniProtKB-KW"/>
</dbReference>
<dbReference type="SUPFAM" id="SSF101936">
    <property type="entry name" value="DNA-binding pseudobarrel domain"/>
    <property type="match status" value="1"/>
</dbReference>
<evidence type="ECO:0000256" key="1">
    <source>
        <dbReference type="ARBA" id="ARBA00004123"/>
    </source>
</evidence>
<dbReference type="InterPro" id="IPR015300">
    <property type="entry name" value="DNA-bd_pseudobarrel_sf"/>
</dbReference>
<dbReference type="GO" id="GO:0005634">
    <property type="term" value="C:nucleus"/>
    <property type="evidence" value="ECO:0007669"/>
    <property type="project" value="UniProtKB-SubCell"/>
</dbReference>
<evidence type="ECO:0000313" key="6">
    <source>
        <dbReference type="EMBL" id="CAI8587814.1"/>
    </source>
</evidence>
<keyword evidence="3" id="KW-0238">DNA-binding</keyword>
<dbReference type="Proteomes" id="UP001157006">
    <property type="component" value="Chromosome 1L"/>
</dbReference>
<evidence type="ECO:0000256" key="2">
    <source>
        <dbReference type="ARBA" id="ARBA00023015"/>
    </source>
</evidence>